<evidence type="ECO:0000313" key="2">
    <source>
        <dbReference type="EMBL" id="OGK03892.1"/>
    </source>
</evidence>
<dbReference type="InterPro" id="IPR048769">
    <property type="entry name" value="HepT-like_dom"/>
</dbReference>
<sequence>MKRDKLEAEIRFELGQLEELASAAKELSATVTHERRSWDPAAAAKYIADVAAGLENLCKRRYVYLEINPPAGPDSHNQILNDFFSTEGLGKALSEDIALRIKKYLRFRHRFIHGYGHKIQWELVEEPLRLIPDTVAILKKVWQEWLLNLSAN</sequence>
<protein>
    <recommendedName>
        <fullName evidence="1">HepT-like domain-containing protein</fullName>
    </recommendedName>
</protein>
<name>A0A1F7FBI3_UNCRA</name>
<evidence type="ECO:0000313" key="3">
    <source>
        <dbReference type="Proteomes" id="UP000179243"/>
    </source>
</evidence>
<dbReference type="AlphaFoldDB" id="A0A1F7FBI3"/>
<proteinExistence type="predicted"/>
<dbReference type="EMBL" id="MFYX01000080">
    <property type="protein sequence ID" value="OGK03892.1"/>
    <property type="molecule type" value="Genomic_DNA"/>
</dbReference>
<feature type="domain" description="HepT-like" evidence="1">
    <location>
        <begin position="42"/>
        <end position="142"/>
    </location>
</feature>
<reference evidence="2 3" key="1">
    <citation type="journal article" date="2016" name="Nat. Commun.">
        <title>Thousands of microbial genomes shed light on interconnected biogeochemical processes in an aquifer system.</title>
        <authorList>
            <person name="Anantharaman K."/>
            <person name="Brown C.T."/>
            <person name="Hug L.A."/>
            <person name="Sharon I."/>
            <person name="Castelle C.J."/>
            <person name="Probst A.J."/>
            <person name="Thomas B.C."/>
            <person name="Singh A."/>
            <person name="Wilkins M.J."/>
            <person name="Karaoz U."/>
            <person name="Brodie E.L."/>
            <person name="Williams K.H."/>
            <person name="Hubbard S.S."/>
            <person name="Banfield J.F."/>
        </authorList>
    </citation>
    <scope>NUCLEOTIDE SEQUENCE [LARGE SCALE GENOMIC DNA]</scope>
</reference>
<dbReference type="Proteomes" id="UP000179243">
    <property type="component" value="Unassembled WGS sequence"/>
</dbReference>
<evidence type="ECO:0000259" key="1">
    <source>
        <dbReference type="Pfam" id="PF20797"/>
    </source>
</evidence>
<gene>
    <name evidence="2" type="ORF">A2519_00625</name>
</gene>
<dbReference type="Pfam" id="PF20797">
    <property type="entry name" value="HepT-like_2"/>
    <property type="match status" value="1"/>
</dbReference>
<accession>A0A1F7FBI3</accession>
<organism evidence="2 3">
    <name type="scientific">Candidatus Raymondbacteria bacterium RIFOXYD12_FULL_49_13</name>
    <dbReference type="NCBI Taxonomy" id="1817890"/>
    <lineage>
        <taxon>Bacteria</taxon>
        <taxon>Raymondiibacteriota</taxon>
    </lineage>
</organism>
<comment type="caution">
    <text evidence="2">The sequence shown here is derived from an EMBL/GenBank/DDBJ whole genome shotgun (WGS) entry which is preliminary data.</text>
</comment>